<reference evidence="1 2" key="1">
    <citation type="submission" date="2013-05" db="EMBL/GenBank/DDBJ databases">
        <title>Genome assembly of Acinetobacter junii MTCC 11364.</title>
        <authorList>
            <person name="Khatri I."/>
            <person name="Singh N.K."/>
            <person name="Subramanian S."/>
            <person name="Mayilraj S."/>
        </authorList>
    </citation>
    <scope>NUCLEOTIDE SEQUENCE [LARGE SCALE GENOMIC DNA]</scope>
    <source>
        <strain evidence="1 2">MTCC 11364</strain>
    </source>
</reference>
<sequence length="210" mass="24004">MIMNIKTPLLISVIATSLTGCIGCYNPTGCNKDSSPYYVTTTTTQIRGITVPKATKLKYKSKNSFQKDQQQHPLNEKDLTSIELPPNTAINWGGMPSYLFIKFFNSEMKGYSIYPVKELKPQTENSFVKLWKSCDSALDVTLKNPNDWSFNPENMEVTGCSVNIQKRSQYNNHWPNQDEADKFLLDINRALQKLPKQKTYPVIQYSTEEQ</sequence>
<evidence type="ECO:0000313" key="2">
    <source>
        <dbReference type="Proteomes" id="UP000018420"/>
    </source>
</evidence>
<dbReference type="EMBL" id="ASYZ01000188">
    <property type="protein sequence ID" value="EPR80779.1"/>
    <property type="molecule type" value="Genomic_DNA"/>
</dbReference>
<protein>
    <submittedName>
        <fullName evidence="1">Putative signal peptide protein</fullName>
    </submittedName>
</protein>
<dbReference type="AlphaFoldDB" id="S7XNT5"/>
<dbReference type="eggNOG" id="ENOG503016R">
    <property type="taxonomic scope" value="Bacteria"/>
</dbReference>
<proteinExistence type="predicted"/>
<comment type="caution">
    <text evidence="1">The sequence shown here is derived from an EMBL/GenBank/DDBJ whole genome shotgun (WGS) entry which is preliminary data.</text>
</comment>
<organism evidence="1 2">
    <name type="scientific">Acinetobacter junii CIP 107470 = MTCC 11364</name>
    <dbReference type="NCBI Taxonomy" id="1217666"/>
    <lineage>
        <taxon>Bacteria</taxon>
        <taxon>Pseudomonadati</taxon>
        <taxon>Pseudomonadota</taxon>
        <taxon>Gammaproteobacteria</taxon>
        <taxon>Moraxellales</taxon>
        <taxon>Moraxellaceae</taxon>
        <taxon>Acinetobacter</taxon>
    </lineage>
</organism>
<gene>
    <name evidence="1" type="ORF">L292_1385</name>
</gene>
<name>S7XNT5_ACIJU</name>
<accession>S7XNT5</accession>
<dbReference type="PATRIC" id="fig|1330047.3.peg.3112"/>
<dbReference type="PROSITE" id="PS51257">
    <property type="entry name" value="PROKAR_LIPOPROTEIN"/>
    <property type="match status" value="1"/>
</dbReference>
<dbReference type="Proteomes" id="UP000018420">
    <property type="component" value="Unassembled WGS sequence"/>
</dbReference>
<evidence type="ECO:0000313" key="1">
    <source>
        <dbReference type="EMBL" id="EPR80779.1"/>
    </source>
</evidence>